<feature type="transmembrane region" description="Helical" evidence="1">
    <location>
        <begin position="37"/>
        <end position="61"/>
    </location>
</feature>
<evidence type="ECO:0000256" key="1">
    <source>
        <dbReference type="SAM" id="Phobius"/>
    </source>
</evidence>
<organism evidence="2 3">
    <name type="scientific">Solibacillus merdavium</name>
    <dbReference type="NCBI Taxonomy" id="2762218"/>
    <lineage>
        <taxon>Bacteria</taxon>
        <taxon>Bacillati</taxon>
        <taxon>Bacillota</taxon>
        <taxon>Bacilli</taxon>
        <taxon>Bacillales</taxon>
        <taxon>Caryophanaceae</taxon>
        <taxon>Solibacillus</taxon>
    </lineage>
</organism>
<keyword evidence="3" id="KW-1185">Reference proteome</keyword>
<keyword evidence="1" id="KW-0472">Membrane</keyword>
<evidence type="ECO:0000313" key="3">
    <source>
        <dbReference type="Proteomes" id="UP000600565"/>
    </source>
</evidence>
<dbReference type="EMBL" id="JACSPW010000003">
    <property type="protein sequence ID" value="MBD8032482.1"/>
    <property type="molecule type" value="Genomic_DNA"/>
</dbReference>
<feature type="transmembrane region" description="Helical" evidence="1">
    <location>
        <begin position="12"/>
        <end position="31"/>
    </location>
</feature>
<evidence type="ECO:0000313" key="2">
    <source>
        <dbReference type="EMBL" id="MBD8032482.1"/>
    </source>
</evidence>
<keyword evidence="1" id="KW-0812">Transmembrane</keyword>
<accession>A0ABR8XKN4</accession>
<dbReference type="Proteomes" id="UP000600565">
    <property type="component" value="Unassembled WGS sequence"/>
</dbReference>
<proteinExistence type="predicted"/>
<sequence length="96" mass="10480">MSAKKHSWKSYLFLISSVLVTAAMFLFDPIARASSETLTPVILAFIGLGTICSIVLAIFCFSTSNEKKTLPILGLLFTSLNVSIIVFFLWFGANIA</sequence>
<protein>
    <submittedName>
        <fullName evidence="2">Uncharacterized protein</fullName>
    </submittedName>
</protein>
<comment type="caution">
    <text evidence="2">The sequence shown here is derived from an EMBL/GenBank/DDBJ whole genome shotgun (WGS) entry which is preliminary data.</text>
</comment>
<dbReference type="RefSeq" id="WP_191703077.1">
    <property type="nucleotide sequence ID" value="NZ_JACSPW010000003.1"/>
</dbReference>
<gene>
    <name evidence="2" type="ORF">H9632_05325</name>
</gene>
<name>A0ABR8XKN4_9BACL</name>
<reference evidence="2 3" key="1">
    <citation type="submission" date="2020-08" db="EMBL/GenBank/DDBJ databases">
        <title>A Genomic Blueprint of the Chicken Gut Microbiome.</title>
        <authorList>
            <person name="Gilroy R."/>
            <person name="Ravi A."/>
            <person name="Getino M."/>
            <person name="Pursley I."/>
            <person name="Horton D.L."/>
            <person name="Alikhan N.-F."/>
            <person name="Baker D."/>
            <person name="Gharbi K."/>
            <person name="Hall N."/>
            <person name="Watson M."/>
            <person name="Adriaenssens E.M."/>
            <person name="Foster-Nyarko E."/>
            <person name="Jarju S."/>
            <person name="Secka A."/>
            <person name="Antonio M."/>
            <person name="Oren A."/>
            <person name="Chaudhuri R."/>
            <person name="La Ragione R.M."/>
            <person name="Hildebrand F."/>
            <person name="Pallen M.J."/>
        </authorList>
    </citation>
    <scope>NUCLEOTIDE SEQUENCE [LARGE SCALE GENOMIC DNA]</scope>
    <source>
        <strain evidence="2 3">Sa1YVA6</strain>
    </source>
</reference>
<feature type="transmembrane region" description="Helical" evidence="1">
    <location>
        <begin position="73"/>
        <end position="93"/>
    </location>
</feature>
<keyword evidence="1" id="KW-1133">Transmembrane helix</keyword>